<dbReference type="STRING" id="5364.A0A5C3NDA7"/>
<dbReference type="Pfam" id="PF09774">
    <property type="entry name" value="MIX23"/>
    <property type="match status" value="1"/>
</dbReference>
<gene>
    <name evidence="1" type="ORF">OE88DRAFT_1652118</name>
</gene>
<dbReference type="AlphaFoldDB" id="A0A5C3NDA7"/>
<dbReference type="GO" id="GO:0005758">
    <property type="term" value="C:mitochondrial intermembrane space"/>
    <property type="evidence" value="ECO:0007669"/>
    <property type="project" value="InterPro"/>
</dbReference>
<sequence>MPSQAVLGSIALQAPSLTPQVVHVSPSTCHNLSLFKELLREYRKVDDSIGMRINRATAQFRDQNKRGTGSGSVENQACAYIWRQLLGHR</sequence>
<dbReference type="OrthoDB" id="5593818at2759"/>
<dbReference type="Proteomes" id="UP000305948">
    <property type="component" value="Unassembled WGS sequence"/>
</dbReference>
<dbReference type="EMBL" id="ML213504">
    <property type="protein sequence ID" value="TFK55694.1"/>
    <property type="molecule type" value="Genomic_DNA"/>
</dbReference>
<name>A0A5C3NDA7_9AGAM</name>
<keyword evidence="2" id="KW-1185">Reference proteome</keyword>
<protein>
    <submittedName>
        <fullName evidence="1">Uncharacterized protein</fullName>
    </submittedName>
</protein>
<evidence type="ECO:0000313" key="1">
    <source>
        <dbReference type="EMBL" id="TFK55694.1"/>
    </source>
</evidence>
<organism evidence="1 2">
    <name type="scientific">Heliocybe sulcata</name>
    <dbReference type="NCBI Taxonomy" id="5364"/>
    <lineage>
        <taxon>Eukaryota</taxon>
        <taxon>Fungi</taxon>
        <taxon>Dikarya</taxon>
        <taxon>Basidiomycota</taxon>
        <taxon>Agaricomycotina</taxon>
        <taxon>Agaricomycetes</taxon>
        <taxon>Gloeophyllales</taxon>
        <taxon>Gloeophyllaceae</taxon>
        <taxon>Heliocybe</taxon>
    </lineage>
</organism>
<dbReference type="InterPro" id="IPR019171">
    <property type="entry name" value="MIX23"/>
</dbReference>
<evidence type="ECO:0000313" key="2">
    <source>
        <dbReference type="Proteomes" id="UP000305948"/>
    </source>
</evidence>
<proteinExistence type="predicted"/>
<reference evidence="1 2" key="1">
    <citation type="journal article" date="2019" name="Nat. Ecol. Evol.">
        <title>Megaphylogeny resolves global patterns of mushroom evolution.</title>
        <authorList>
            <person name="Varga T."/>
            <person name="Krizsan K."/>
            <person name="Foldi C."/>
            <person name="Dima B."/>
            <person name="Sanchez-Garcia M."/>
            <person name="Sanchez-Ramirez S."/>
            <person name="Szollosi G.J."/>
            <person name="Szarkandi J.G."/>
            <person name="Papp V."/>
            <person name="Albert L."/>
            <person name="Andreopoulos W."/>
            <person name="Angelini C."/>
            <person name="Antonin V."/>
            <person name="Barry K.W."/>
            <person name="Bougher N.L."/>
            <person name="Buchanan P."/>
            <person name="Buyck B."/>
            <person name="Bense V."/>
            <person name="Catcheside P."/>
            <person name="Chovatia M."/>
            <person name="Cooper J."/>
            <person name="Damon W."/>
            <person name="Desjardin D."/>
            <person name="Finy P."/>
            <person name="Geml J."/>
            <person name="Haridas S."/>
            <person name="Hughes K."/>
            <person name="Justo A."/>
            <person name="Karasinski D."/>
            <person name="Kautmanova I."/>
            <person name="Kiss B."/>
            <person name="Kocsube S."/>
            <person name="Kotiranta H."/>
            <person name="LaButti K.M."/>
            <person name="Lechner B.E."/>
            <person name="Liimatainen K."/>
            <person name="Lipzen A."/>
            <person name="Lukacs Z."/>
            <person name="Mihaltcheva S."/>
            <person name="Morgado L.N."/>
            <person name="Niskanen T."/>
            <person name="Noordeloos M.E."/>
            <person name="Ohm R.A."/>
            <person name="Ortiz-Santana B."/>
            <person name="Ovrebo C."/>
            <person name="Racz N."/>
            <person name="Riley R."/>
            <person name="Savchenko A."/>
            <person name="Shiryaev A."/>
            <person name="Soop K."/>
            <person name="Spirin V."/>
            <person name="Szebenyi C."/>
            <person name="Tomsovsky M."/>
            <person name="Tulloss R.E."/>
            <person name="Uehling J."/>
            <person name="Grigoriev I.V."/>
            <person name="Vagvolgyi C."/>
            <person name="Papp T."/>
            <person name="Martin F.M."/>
            <person name="Miettinen O."/>
            <person name="Hibbett D.S."/>
            <person name="Nagy L.G."/>
        </authorList>
    </citation>
    <scope>NUCLEOTIDE SEQUENCE [LARGE SCALE GENOMIC DNA]</scope>
    <source>
        <strain evidence="1 2">OMC1185</strain>
    </source>
</reference>
<accession>A0A5C3NDA7</accession>